<proteinExistence type="predicted"/>
<feature type="transmembrane region" description="Helical" evidence="6">
    <location>
        <begin position="24"/>
        <end position="44"/>
    </location>
</feature>
<evidence type="ECO:0000256" key="1">
    <source>
        <dbReference type="ARBA" id="ARBA00004651"/>
    </source>
</evidence>
<name>A0A6J6JFL3_9ZZZZ</name>
<accession>A0A6J6JFL3</accession>
<evidence type="ECO:0000256" key="4">
    <source>
        <dbReference type="ARBA" id="ARBA00022989"/>
    </source>
</evidence>
<keyword evidence="3 6" id="KW-0812">Transmembrane</keyword>
<evidence type="ECO:0000256" key="2">
    <source>
        <dbReference type="ARBA" id="ARBA00022475"/>
    </source>
</evidence>
<dbReference type="PANTHER" id="PTHR32196">
    <property type="entry name" value="ABC TRANSPORTER PERMEASE PROTEIN YPHD-RELATED-RELATED"/>
    <property type="match status" value="1"/>
</dbReference>
<dbReference type="AlphaFoldDB" id="A0A6J6JFL3"/>
<feature type="transmembrane region" description="Helical" evidence="6">
    <location>
        <begin position="51"/>
        <end position="74"/>
    </location>
</feature>
<keyword evidence="2" id="KW-1003">Cell membrane</keyword>
<feature type="transmembrane region" description="Helical" evidence="6">
    <location>
        <begin position="80"/>
        <end position="98"/>
    </location>
</feature>
<dbReference type="Pfam" id="PF02653">
    <property type="entry name" value="BPD_transp_2"/>
    <property type="match status" value="1"/>
</dbReference>
<reference evidence="7" key="1">
    <citation type="submission" date="2020-05" db="EMBL/GenBank/DDBJ databases">
        <authorList>
            <person name="Chiriac C."/>
            <person name="Salcher M."/>
            <person name="Ghai R."/>
            <person name="Kavagutti S V."/>
        </authorList>
    </citation>
    <scope>NUCLEOTIDE SEQUENCE</scope>
</reference>
<evidence type="ECO:0000256" key="3">
    <source>
        <dbReference type="ARBA" id="ARBA00022692"/>
    </source>
</evidence>
<dbReference type="EMBL" id="CAEZVN010000082">
    <property type="protein sequence ID" value="CAB4635902.1"/>
    <property type="molecule type" value="Genomic_DNA"/>
</dbReference>
<keyword evidence="4 6" id="KW-1133">Transmembrane helix</keyword>
<dbReference type="PANTHER" id="PTHR32196:SF72">
    <property type="entry name" value="RIBOSE IMPORT PERMEASE PROTEIN RBSC"/>
    <property type="match status" value="1"/>
</dbReference>
<comment type="subcellular location">
    <subcellularLocation>
        <location evidence="1">Cell membrane</location>
        <topology evidence="1">Multi-pass membrane protein</topology>
    </subcellularLocation>
</comment>
<dbReference type="GO" id="GO:0022857">
    <property type="term" value="F:transmembrane transporter activity"/>
    <property type="evidence" value="ECO:0007669"/>
    <property type="project" value="InterPro"/>
</dbReference>
<dbReference type="InterPro" id="IPR001851">
    <property type="entry name" value="ABC_transp_permease"/>
</dbReference>
<gene>
    <name evidence="7" type="ORF">UFOPK2001_00834</name>
</gene>
<protein>
    <submittedName>
        <fullName evidence="7">Unannotated protein</fullName>
    </submittedName>
</protein>
<keyword evidence="5 6" id="KW-0472">Membrane</keyword>
<dbReference type="GO" id="GO:0005886">
    <property type="term" value="C:plasma membrane"/>
    <property type="evidence" value="ECO:0007669"/>
    <property type="project" value="UniProtKB-SubCell"/>
</dbReference>
<evidence type="ECO:0000313" key="7">
    <source>
        <dbReference type="EMBL" id="CAB4635902.1"/>
    </source>
</evidence>
<evidence type="ECO:0000256" key="6">
    <source>
        <dbReference type="SAM" id="Phobius"/>
    </source>
</evidence>
<organism evidence="7">
    <name type="scientific">freshwater metagenome</name>
    <dbReference type="NCBI Taxonomy" id="449393"/>
    <lineage>
        <taxon>unclassified sequences</taxon>
        <taxon>metagenomes</taxon>
        <taxon>ecological metagenomes</taxon>
    </lineage>
</organism>
<evidence type="ECO:0000256" key="5">
    <source>
        <dbReference type="ARBA" id="ARBA00023136"/>
    </source>
</evidence>
<sequence length="105" mass="10431">MLSGGLAGLAGAYSYVRLGAGSNTSGMGMELYAIAAVVIGGASLMGGVGRIVGIALGTLVLFVVQSGLLTMTVVQVSPDLKQVIVAILIAAAVAVQTLQNKNGRK</sequence>